<sequence length="170" mass="20649">IRLLKNKIRGFLIQFPPWFKFSEKHVEQLISLLKEIPRNNQYFIELRDNSWFKPEILTQFVNSKIILNTTYKPNLEPFYLQNQKFYYIRLIGDRKLTKFNRIQREQKDSIMNLNDNIQKIRISPEIHEIFIIVNNHFAGYAPESVIYLKQNFGIPYLNFTTQKNLFDFLK</sequence>
<name>A0A0F9GAS0_9ZZZZ</name>
<evidence type="ECO:0008006" key="2">
    <source>
        <dbReference type="Google" id="ProtNLM"/>
    </source>
</evidence>
<dbReference type="EMBL" id="LAZR01018588">
    <property type="protein sequence ID" value="KKL95823.1"/>
    <property type="molecule type" value="Genomic_DNA"/>
</dbReference>
<dbReference type="AlphaFoldDB" id="A0A0F9GAS0"/>
<dbReference type="PANTHER" id="PTHR30348:SF4">
    <property type="entry name" value="DUF72 DOMAIN-CONTAINING PROTEIN"/>
    <property type="match status" value="1"/>
</dbReference>
<gene>
    <name evidence="1" type="ORF">LCGC14_1850750</name>
</gene>
<dbReference type="InterPro" id="IPR002763">
    <property type="entry name" value="DUF72"/>
</dbReference>
<dbReference type="SUPFAM" id="SSF117396">
    <property type="entry name" value="TM1631-like"/>
    <property type="match status" value="1"/>
</dbReference>
<dbReference type="Pfam" id="PF01904">
    <property type="entry name" value="DUF72"/>
    <property type="match status" value="1"/>
</dbReference>
<proteinExistence type="predicted"/>
<protein>
    <recommendedName>
        <fullName evidence="2">DUF72 domain-containing protein</fullName>
    </recommendedName>
</protein>
<reference evidence="1" key="1">
    <citation type="journal article" date="2015" name="Nature">
        <title>Complex archaea that bridge the gap between prokaryotes and eukaryotes.</title>
        <authorList>
            <person name="Spang A."/>
            <person name="Saw J.H."/>
            <person name="Jorgensen S.L."/>
            <person name="Zaremba-Niedzwiedzka K."/>
            <person name="Martijn J."/>
            <person name="Lind A.E."/>
            <person name="van Eijk R."/>
            <person name="Schleper C."/>
            <person name="Guy L."/>
            <person name="Ettema T.J."/>
        </authorList>
    </citation>
    <scope>NUCLEOTIDE SEQUENCE</scope>
</reference>
<accession>A0A0F9GAS0</accession>
<dbReference type="Gene3D" id="3.20.20.410">
    <property type="entry name" value="Protein of unknown function UPF0759"/>
    <property type="match status" value="1"/>
</dbReference>
<dbReference type="PANTHER" id="PTHR30348">
    <property type="entry name" value="UNCHARACTERIZED PROTEIN YECE"/>
    <property type="match status" value="1"/>
</dbReference>
<dbReference type="InterPro" id="IPR036520">
    <property type="entry name" value="UPF0759_sf"/>
</dbReference>
<organism evidence="1">
    <name type="scientific">marine sediment metagenome</name>
    <dbReference type="NCBI Taxonomy" id="412755"/>
    <lineage>
        <taxon>unclassified sequences</taxon>
        <taxon>metagenomes</taxon>
        <taxon>ecological metagenomes</taxon>
    </lineage>
</organism>
<feature type="non-terminal residue" evidence="1">
    <location>
        <position position="1"/>
    </location>
</feature>
<evidence type="ECO:0000313" key="1">
    <source>
        <dbReference type="EMBL" id="KKL95823.1"/>
    </source>
</evidence>
<comment type="caution">
    <text evidence="1">The sequence shown here is derived from an EMBL/GenBank/DDBJ whole genome shotgun (WGS) entry which is preliminary data.</text>
</comment>